<keyword evidence="3" id="KW-1185">Reference proteome</keyword>
<keyword evidence="1" id="KW-1133">Transmembrane helix</keyword>
<dbReference type="Pfam" id="PF19752">
    <property type="entry name" value="DUF6239"/>
    <property type="match status" value="1"/>
</dbReference>
<dbReference type="Proteomes" id="UP001206128">
    <property type="component" value="Unassembled WGS sequence"/>
</dbReference>
<evidence type="ECO:0000256" key="1">
    <source>
        <dbReference type="SAM" id="Phobius"/>
    </source>
</evidence>
<dbReference type="AlphaFoldDB" id="A0AAE3KI90"/>
<proteinExistence type="predicted"/>
<dbReference type="InterPro" id="IPR046206">
    <property type="entry name" value="DUF6239"/>
</dbReference>
<feature type="transmembrane region" description="Helical" evidence="1">
    <location>
        <begin position="82"/>
        <end position="102"/>
    </location>
</feature>
<evidence type="ECO:0000313" key="2">
    <source>
        <dbReference type="EMBL" id="MCP2167722.1"/>
    </source>
</evidence>
<feature type="transmembrane region" description="Helical" evidence="1">
    <location>
        <begin position="134"/>
        <end position="153"/>
    </location>
</feature>
<reference evidence="2" key="1">
    <citation type="submission" date="2022-06" db="EMBL/GenBank/DDBJ databases">
        <title>Genomic Encyclopedia of Archaeal and Bacterial Type Strains, Phase II (KMG-II): from individual species to whole genera.</title>
        <authorList>
            <person name="Goeker M."/>
        </authorList>
    </citation>
    <scope>NUCLEOTIDE SEQUENCE</scope>
    <source>
        <strain evidence="2">DSM 43935</strain>
    </source>
</reference>
<keyword evidence="1" id="KW-0472">Membrane</keyword>
<feature type="transmembrane region" description="Helical" evidence="1">
    <location>
        <begin position="27"/>
        <end position="45"/>
    </location>
</feature>
<protein>
    <submittedName>
        <fullName evidence="2">Uncharacterized protein</fullName>
    </submittedName>
</protein>
<feature type="transmembrane region" description="Helical" evidence="1">
    <location>
        <begin position="109"/>
        <end position="128"/>
    </location>
</feature>
<gene>
    <name evidence="2" type="ORF">LX83_004595</name>
</gene>
<sequence length="511" mass="51404">MSGGLLAVLAPHGHPLAAPAGPGWATWLRLLVLAALVVLTGAALLRPVAAPGRAARVVVATAGVAVVVGESALAVLAERPPAPVSVVVPLGLALAAVVVAAVGWRFAAAVGVAATAVAGAECGVAWFGDAAQRLVFDRAALLTGVAALAWFAAARPRRALPVHGTAVVVAVVVLAGAAQLTAVDPRRPVAGLPWLRDVVFGETAAQVLLAPHRPGWNLVRVSADGIAVGTDPAALTDTAPRPGTTGRWALVALPEGRGSLWLRRGEDVVSLPVDTGSSRGTPPSTLDMSTADGPECADAALGALLAGRPTGTSCPADDLADSDAEALRAAVGFLARRGHRSATLVADTSPRSVAAGEVVRESLRRNGMSEGHGPVVVVSGWAEADRALRDVAEGRLPGEGSYLAPWLLTAPLLAIPAAAVIPLRENPQEPAALAYVSALRDRVPEATATPAGYAAWRGGPGPGPLRLYAASVVTMQLSTTGHNHDGARWFPGGALAPVSGPLSAADPTPGG</sequence>
<organism evidence="2 3">
    <name type="scientific">Goodfellowiella coeruleoviolacea</name>
    <dbReference type="NCBI Taxonomy" id="334858"/>
    <lineage>
        <taxon>Bacteria</taxon>
        <taxon>Bacillati</taxon>
        <taxon>Actinomycetota</taxon>
        <taxon>Actinomycetes</taxon>
        <taxon>Pseudonocardiales</taxon>
        <taxon>Pseudonocardiaceae</taxon>
        <taxon>Goodfellowiella</taxon>
    </lineage>
</organism>
<comment type="caution">
    <text evidence="2">The sequence shown here is derived from an EMBL/GenBank/DDBJ whole genome shotgun (WGS) entry which is preliminary data.</text>
</comment>
<dbReference type="EMBL" id="JAMTCK010000011">
    <property type="protein sequence ID" value="MCP2167722.1"/>
    <property type="molecule type" value="Genomic_DNA"/>
</dbReference>
<feature type="transmembrane region" description="Helical" evidence="1">
    <location>
        <begin position="57"/>
        <end position="76"/>
    </location>
</feature>
<feature type="transmembrane region" description="Helical" evidence="1">
    <location>
        <begin position="160"/>
        <end position="180"/>
    </location>
</feature>
<accession>A0AAE3KI90</accession>
<evidence type="ECO:0000313" key="3">
    <source>
        <dbReference type="Proteomes" id="UP001206128"/>
    </source>
</evidence>
<keyword evidence="1" id="KW-0812">Transmembrane</keyword>
<name>A0AAE3KI90_9PSEU</name>